<protein>
    <submittedName>
        <fullName evidence="3">AGE family epimerase/isomerase</fullName>
    </submittedName>
</protein>
<keyword evidence="2 3" id="KW-0413">Isomerase</keyword>
<dbReference type="Gene3D" id="1.50.10.10">
    <property type="match status" value="1"/>
</dbReference>
<dbReference type="InterPro" id="IPR010819">
    <property type="entry name" value="AGE/CE"/>
</dbReference>
<evidence type="ECO:0000313" key="4">
    <source>
        <dbReference type="Proteomes" id="UP000472676"/>
    </source>
</evidence>
<dbReference type="InterPro" id="IPR008928">
    <property type="entry name" value="6-hairpin_glycosidase_sf"/>
</dbReference>
<proteinExistence type="inferred from homology"/>
<reference evidence="3 4" key="1">
    <citation type="journal article" date="2014" name="Int. J. Syst. Evol. Microbiol.">
        <title>Solimonas terrae sp. nov., isolated from soil.</title>
        <authorList>
            <person name="Kim S.J."/>
            <person name="Moon J.Y."/>
            <person name="Weon H.Y."/>
            <person name="Ahn J.H."/>
            <person name="Chen W.M."/>
            <person name="Kwon S.W."/>
        </authorList>
    </citation>
    <scope>NUCLEOTIDE SEQUENCE [LARGE SCALE GENOMIC DNA]</scope>
    <source>
        <strain evidence="3 4">KIS83-12</strain>
    </source>
</reference>
<name>A0A6M2BMA6_9GAMM</name>
<dbReference type="Pfam" id="PF07221">
    <property type="entry name" value="GlcNAc_2-epim"/>
    <property type="match status" value="1"/>
</dbReference>
<dbReference type="PANTHER" id="PTHR15108">
    <property type="entry name" value="N-ACYLGLUCOSAMINE-2-EPIMERASE"/>
    <property type="match status" value="1"/>
</dbReference>
<dbReference type="InterPro" id="IPR012341">
    <property type="entry name" value="6hp_glycosidase-like_sf"/>
</dbReference>
<dbReference type="EMBL" id="JAAMOW010000001">
    <property type="protein sequence ID" value="NGY03257.1"/>
    <property type="molecule type" value="Genomic_DNA"/>
</dbReference>
<dbReference type="RefSeq" id="WP_166250681.1">
    <property type="nucleotide sequence ID" value="NZ_JAAMOW010000001.1"/>
</dbReference>
<dbReference type="SUPFAM" id="SSF48208">
    <property type="entry name" value="Six-hairpin glycosidases"/>
    <property type="match status" value="1"/>
</dbReference>
<organism evidence="3 4">
    <name type="scientific">Solimonas terrae</name>
    <dbReference type="NCBI Taxonomy" id="1396819"/>
    <lineage>
        <taxon>Bacteria</taxon>
        <taxon>Pseudomonadati</taxon>
        <taxon>Pseudomonadota</taxon>
        <taxon>Gammaproteobacteria</taxon>
        <taxon>Nevskiales</taxon>
        <taxon>Nevskiaceae</taxon>
        <taxon>Solimonas</taxon>
    </lineage>
</organism>
<sequence length="409" mass="46741">MTRAELPPQPMTCLKGEIERIMSFYHPRCIDPAGGYFQFFNPDGSVHDAGTRHLVSSARMSFNHAVAFEHLQQAQHADAVRHGLTFLRRAHRRPRPGGYAWILRDGRIHDASNHCYGLAFVMLAYAKAMAVGIEDTRADLADTWNLLEAHFWEPRHGLYADEATADWVVSPYRGQNANMHLCEAFIAAWRASGESRFLDRAALLAHNMVLRQAEQCRGQIWEHYRRDWHIDWDYNRNDRSNIFRPWGLQPGHQIEWAKLLLQLDRHAPEAWRLERACRLFTTAVELAWDPLHGGLIYGYDPDGKPYDCDKYSWVQAEAMTTAALLHVRTGESAFGDWHERIAAYCRQNFVDPATGCWYRIRHPDNSEKPEPGAFSGLTDYHTLSAYSDLIQSGCEPAGTDIPIKTGAKP</sequence>
<dbReference type="AlphaFoldDB" id="A0A6M2BMA6"/>
<dbReference type="CDD" id="cd00249">
    <property type="entry name" value="AGE"/>
    <property type="match status" value="1"/>
</dbReference>
<evidence type="ECO:0000313" key="3">
    <source>
        <dbReference type="EMBL" id="NGY03257.1"/>
    </source>
</evidence>
<dbReference type="Proteomes" id="UP000472676">
    <property type="component" value="Unassembled WGS sequence"/>
</dbReference>
<dbReference type="InterPro" id="IPR034116">
    <property type="entry name" value="AGE_dom"/>
</dbReference>
<dbReference type="GO" id="GO:0016853">
    <property type="term" value="F:isomerase activity"/>
    <property type="evidence" value="ECO:0007669"/>
    <property type="project" value="UniProtKB-KW"/>
</dbReference>
<comment type="caution">
    <text evidence="3">The sequence shown here is derived from an EMBL/GenBank/DDBJ whole genome shotgun (WGS) entry which is preliminary data.</text>
</comment>
<evidence type="ECO:0000256" key="2">
    <source>
        <dbReference type="ARBA" id="ARBA00023235"/>
    </source>
</evidence>
<gene>
    <name evidence="3" type="ORF">G7Y85_00615</name>
</gene>
<keyword evidence="4" id="KW-1185">Reference proteome</keyword>
<accession>A0A6M2BMA6</accession>
<comment type="similarity">
    <text evidence="1">Belongs to the N-acylglucosamine 2-epimerase family.</text>
</comment>
<dbReference type="GO" id="GO:0005975">
    <property type="term" value="P:carbohydrate metabolic process"/>
    <property type="evidence" value="ECO:0007669"/>
    <property type="project" value="InterPro"/>
</dbReference>
<dbReference type="FunFam" id="1.50.10.10:FF:000057">
    <property type="entry name" value="N-acylglucosamine 2-epimerase"/>
    <property type="match status" value="1"/>
</dbReference>
<evidence type="ECO:0000256" key="1">
    <source>
        <dbReference type="ARBA" id="ARBA00008558"/>
    </source>
</evidence>